<accession>A0A1C3JZ24</accession>
<proteinExistence type="inferred from homology"/>
<dbReference type="Gene3D" id="3.40.50.620">
    <property type="entry name" value="HUPs"/>
    <property type="match status" value="2"/>
</dbReference>
<evidence type="ECO:0000313" key="5">
    <source>
        <dbReference type="EMBL" id="SBT24496.1"/>
    </source>
</evidence>
<dbReference type="PANTHER" id="PTHR46268">
    <property type="entry name" value="STRESS RESPONSE PROTEIN NHAX"/>
    <property type="match status" value="1"/>
</dbReference>
<dbReference type="GO" id="GO:0005524">
    <property type="term" value="F:ATP binding"/>
    <property type="evidence" value="ECO:0007669"/>
    <property type="project" value="UniProtKB-KW"/>
</dbReference>
<sequence>MGSSVQTPPRAILFATDLSARCDRALDRAVLLARQHQAKLVVLHVLESGLVDSLTLPTWRRNVKDQQKLAQERLTRDLQDVDVQVEVVVETGKPVDVIEKVAQAHGVGLIVSGIARDETLGRIVLGTTVEKLVRQSDIPVLVVKSRSHRPYATVLAATDFSEGSRQSVRIGRALAPEASLSLFHAFDIPTRGAGSEGVNSEILQERAEAKAAEFIAGTPELANAKPEVIYELGQPDVKLPAYVLKHPVDLVVAGTHGATGILRTALGSVAEGLLASLPTDVLVVRQRG</sequence>
<reference evidence="6 7" key="2">
    <citation type="submission" date="2017-08" db="EMBL/GenBank/DDBJ databases">
        <authorList>
            <person name="de Groot N.N."/>
        </authorList>
    </citation>
    <scope>NUCLEOTIDE SEQUENCE [LARGE SCALE GENOMIC DNA]</scope>
    <source>
        <strain evidence="6">Orrdi1</strain>
    </source>
</reference>
<gene>
    <name evidence="5" type="ORF">ODI_03122</name>
    <name evidence="6" type="ORF">ODI_R4075</name>
</gene>
<dbReference type="Proteomes" id="UP000078558">
    <property type="component" value="Chromosome I"/>
</dbReference>
<dbReference type="Pfam" id="PF00582">
    <property type="entry name" value="Usp"/>
    <property type="match status" value="2"/>
</dbReference>
<evidence type="ECO:0000256" key="1">
    <source>
        <dbReference type="ARBA" id="ARBA00008791"/>
    </source>
</evidence>
<feature type="domain" description="UspA" evidence="4">
    <location>
        <begin position="10"/>
        <end position="144"/>
    </location>
</feature>
<dbReference type="AlphaFoldDB" id="A0A1C3JZ24"/>
<protein>
    <submittedName>
        <fullName evidence="5">Universal stress protein family 4</fullName>
    </submittedName>
</protein>
<evidence type="ECO:0000256" key="2">
    <source>
        <dbReference type="ARBA" id="ARBA00022741"/>
    </source>
</evidence>
<dbReference type="STRING" id="1851544.ODI_03122"/>
<dbReference type="PANTHER" id="PTHR46268:SF27">
    <property type="entry name" value="UNIVERSAL STRESS PROTEIN RV2623"/>
    <property type="match status" value="1"/>
</dbReference>
<keyword evidence="2" id="KW-0547">Nucleotide-binding</keyword>
<dbReference type="InterPro" id="IPR006015">
    <property type="entry name" value="Universal_stress_UspA"/>
</dbReference>
<keyword evidence="3" id="KW-0067">ATP-binding</keyword>
<feature type="domain" description="UspA" evidence="4">
    <location>
        <begin position="151"/>
        <end position="285"/>
    </location>
</feature>
<comment type="similarity">
    <text evidence="1">Belongs to the universal stress protein A family.</text>
</comment>
<dbReference type="InterPro" id="IPR006016">
    <property type="entry name" value="UspA"/>
</dbReference>
<dbReference type="KEGG" id="odi:ODI_R4075"/>
<reference evidence="5 7" key="1">
    <citation type="submission" date="2016-06" db="EMBL/GenBank/DDBJ databases">
        <authorList>
            <person name="Kjaerup R.B."/>
            <person name="Dalgaard T.S."/>
            <person name="Juul-Madsen H.R."/>
        </authorList>
    </citation>
    <scope>NUCLEOTIDE SEQUENCE [LARGE SCALE GENOMIC DNA]</scope>
    <source>
        <strain evidence="5">Orrdi1</strain>
    </source>
</reference>
<dbReference type="CDD" id="cd00293">
    <property type="entry name" value="USP-like"/>
    <property type="match status" value="2"/>
</dbReference>
<evidence type="ECO:0000313" key="7">
    <source>
        <dbReference type="Proteomes" id="UP000078558"/>
    </source>
</evidence>
<dbReference type="RefSeq" id="WP_067750767.1">
    <property type="nucleotide sequence ID" value="NZ_LT907988.1"/>
</dbReference>
<dbReference type="SUPFAM" id="SSF52402">
    <property type="entry name" value="Adenine nucleotide alpha hydrolases-like"/>
    <property type="match status" value="2"/>
</dbReference>
<dbReference type="OrthoDB" id="9792500at2"/>
<evidence type="ECO:0000259" key="4">
    <source>
        <dbReference type="Pfam" id="PF00582"/>
    </source>
</evidence>
<dbReference type="EMBL" id="FLRC01000009">
    <property type="protein sequence ID" value="SBT24496.1"/>
    <property type="molecule type" value="Genomic_DNA"/>
</dbReference>
<evidence type="ECO:0000313" key="6">
    <source>
        <dbReference type="EMBL" id="SOE52324.1"/>
    </source>
</evidence>
<dbReference type="PRINTS" id="PR01438">
    <property type="entry name" value="UNVRSLSTRESS"/>
</dbReference>
<evidence type="ECO:0000256" key="3">
    <source>
        <dbReference type="ARBA" id="ARBA00022840"/>
    </source>
</evidence>
<keyword evidence="7" id="KW-1185">Reference proteome</keyword>
<dbReference type="InterPro" id="IPR014729">
    <property type="entry name" value="Rossmann-like_a/b/a_fold"/>
</dbReference>
<dbReference type="EMBL" id="LT907988">
    <property type="protein sequence ID" value="SOE52324.1"/>
    <property type="molecule type" value="Genomic_DNA"/>
</dbReference>
<organism evidence="5 7">
    <name type="scientific">Orrella dioscoreae</name>
    <dbReference type="NCBI Taxonomy" id="1851544"/>
    <lineage>
        <taxon>Bacteria</taxon>
        <taxon>Pseudomonadati</taxon>
        <taxon>Pseudomonadota</taxon>
        <taxon>Betaproteobacteria</taxon>
        <taxon>Burkholderiales</taxon>
        <taxon>Alcaligenaceae</taxon>
        <taxon>Orrella</taxon>
    </lineage>
</organism>
<name>A0A1C3JZ24_9BURK</name>